<dbReference type="InterPro" id="IPR036388">
    <property type="entry name" value="WH-like_DNA-bd_sf"/>
</dbReference>
<evidence type="ECO:0000256" key="2">
    <source>
        <dbReference type="ARBA" id="ARBA00023015"/>
    </source>
</evidence>
<dbReference type="PANTHER" id="PTHR43133">
    <property type="entry name" value="RNA POLYMERASE ECF-TYPE SIGMA FACTO"/>
    <property type="match status" value="1"/>
</dbReference>
<name>A0A011V3Y4_RUMAL</name>
<evidence type="ECO:0000256" key="5">
    <source>
        <dbReference type="ARBA" id="ARBA00023163"/>
    </source>
</evidence>
<dbReference type="GO" id="GO:0003677">
    <property type="term" value="F:DNA binding"/>
    <property type="evidence" value="ECO:0007669"/>
    <property type="project" value="UniProtKB-KW"/>
</dbReference>
<dbReference type="GO" id="GO:0016987">
    <property type="term" value="F:sigma factor activity"/>
    <property type="evidence" value="ECO:0007669"/>
    <property type="project" value="UniProtKB-KW"/>
</dbReference>
<evidence type="ECO:0000256" key="6">
    <source>
        <dbReference type="RuleBase" id="RU000716"/>
    </source>
</evidence>
<dbReference type="InterPro" id="IPR039425">
    <property type="entry name" value="RNA_pol_sigma-70-like"/>
</dbReference>
<protein>
    <recommendedName>
        <fullName evidence="6">RNA polymerase sigma factor</fullName>
    </recommendedName>
</protein>
<dbReference type="Pfam" id="PF08281">
    <property type="entry name" value="Sigma70_r4_2"/>
    <property type="match status" value="1"/>
</dbReference>
<comment type="caution">
    <text evidence="10">The sequence shown here is derived from an EMBL/GenBank/DDBJ whole genome shotgun (WGS) entry which is preliminary data.</text>
</comment>
<evidence type="ECO:0000256" key="7">
    <source>
        <dbReference type="SAM" id="MobiDB-lite"/>
    </source>
</evidence>
<evidence type="ECO:0000259" key="8">
    <source>
        <dbReference type="Pfam" id="PF04542"/>
    </source>
</evidence>
<dbReference type="InterPro" id="IPR013324">
    <property type="entry name" value="RNA_pol_sigma_r3/r4-like"/>
</dbReference>
<dbReference type="InterPro" id="IPR013249">
    <property type="entry name" value="RNA_pol_sigma70_r4_t2"/>
</dbReference>
<dbReference type="InterPro" id="IPR014284">
    <property type="entry name" value="RNA_pol_sigma-70_dom"/>
</dbReference>
<accession>A0A011V3Y4</accession>
<dbReference type="EMBL" id="JEOB01000002">
    <property type="protein sequence ID" value="EXM40177.1"/>
    <property type="molecule type" value="Genomic_DNA"/>
</dbReference>
<keyword evidence="11" id="KW-1185">Reference proteome</keyword>
<evidence type="ECO:0000313" key="10">
    <source>
        <dbReference type="EMBL" id="EXM40177.1"/>
    </source>
</evidence>
<dbReference type="AlphaFoldDB" id="A0A011V3Y4"/>
<evidence type="ECO:0000256" key="1">
    <source>
        <dbReference type="ARBA" id="ARBA00010641"/>
    </source>
</evidence>
<gene>
    <name evidence="10" type="ORF">RASY3_07330</name>
</gene>
<dbReference type="Gene3D" id="1.10.10.10">
    <property type="entry name" value="Winged helix-like DNA-binding domain superfamily/Winged helix DNA-binding domain"/>
    <property type="match status" value="1"/>
</dbReference>
<evidence type="ECO:0000256" key="4">
    <source>
        <dbReference type="ARBA" id="ARBA00023125"/>
    </source>
</evidence>
<dbReference type="PATRIC" id="fig|1341156.4.peg.1879"/>
<organism evidence="10 11">
    <name type="scientific">Ruminococcus albus SY3</name>
    <dbReference type="NCBI Taxonomy" id="1341156"/>
    <lineage>
        <taxon>Bacteria</taxon>
        <taxon>Bacillati</taxon>
        <taxon>Bacillota</taxon>
        <taxon>Clostridia</taxon>
        <taxon>Eubacteriales</taxon>
        <taxon>Oscillospiraceae</taxon>
        <taxon>Ruminococcus</taxon>
    </lineage>
</organism>
<dbReference type="SUPFAM" id="SSF88946">
    <property type="entry name" value="Sigma2 domain of RNA polymerase sigma factors"/>
    <property type="match status" value="1"/>
</dbReference>
<evidence type="ECO:0000313" key="11">
    <source>
        <dbReference type="Proteomes" id="UP000021369"/>
    </source>
</evidence>
<reference evidence="10 11" key="1">
    <citation type="submission" date="2013-06" db="EMBL/GenBank/DDBJ databases">
        <title>Rumen cellulosomics: divergent fiber-degrading strategies revealed by comparative genome-wide analysis of six Ruminococcal strains.</title>
        <authorList>
            <person name="Dassa B."/>
            <person name="Borovok I."/>
            <person name="Lamed R."/>
            <person name="Flint H."/>
            <person name="Yeoman C.J."/>
            <person name="White B."/>
            <person name="Bayer E.A."/>
        </authorList>
    </citation>
    <scope>NUCLEOTIDE SEQUENCE [LARGE SCALE GENOMIC DNA]</scope>
    <source>
        <strain evidence="10 11">SY3</strain>
    </source>
</reference>
<dbReference type="Pfam" id="PF04542">
    <property type="entry name" value="Sigma70_r2"/>
    <property type="match status" value="1"/>
</dbReference>
<feature type="domain" description="RNA polymerase sigma factor 70 region 4 type 2" evidence="9">
    <location>
        <begin position="128"/>
        <end position="180"/>
    </location>
</feature>
<feature type="domain" description="RNA polymerase sigma-70 region 2" evidence="8">
    <location>
        <begin position="24"/>
        <end position="90"/>
    </location>
</feature>
<comment type="similarity">
    <text evidence="1 6">Belongs to the sigma-70 factor family. ECF subfamily.</text>
</comment>
<evidence type="ECO:0000259" key="9">
    <source>
        <dbReference type="Pfam" id="PF08281"/>
    </source>
</evidence>
<keyword evidence="2 6" id="KW-0805">Transcription regulation</keyword>
<dbReference type="InterPro" id="IPR000838">
    <property type="entry name" value="RNA_pol_sigma70_ECF_CS"/>
</dbReference>
<proteinExistence type="inferred from homology"/>
<dbReference type="GO" id="GO:0006352">
    <property type="term" value="P:DNA-templated transcription initiation"/>
    <property type="evidence" value="ECO:0007669"/>
    <property type="project" value="InterPro"/>
</dbReference>
<evidence type="ECO:0000256" key="3">
    <source>
        <dbReference type="ARBA" id="ARBA00023082"/>
    </source>
</evidence>
<keyword evidence="3 6" id="KW-0731">Sigma factor</keyword>
<sequence>MKKNELIDIVEQAKAGNKNAFKDLYEEYYDRLYFFVLKNVDSKEAAEDITQDTFLKSMEKIDSLEKPENYVSWLHSIAYNKCTDMFRSRKSDVYFDTDEEFEAAMESHSLNEPIMVPEDYATDKDRARQLKAMIDSLKPDMKSALILYYYNDMNLADVAKTMGIPENTVKQKLFRARKKLKSKIEEMAGKGIVLSAVPMNRLLRGTVSPKNAAAMVTRSGASLSSIPMIGKIAGISAAAVIAVGVPMSLSRMDKNADIAGDVRVRDTSYVSAEADTSSAVDTLTSEVIEVSLSDTSAAKDTVNRQEVTKTEDTSSSPAENYAVPASGGLDVTAAVNTSKPAEPAPDTTEVPEEKKEAQPVEMTAEKLFSMTNSELRELSNNDFEVVAEPGFNFADSGSIVFGIKCRAFPNYIYFVDYRNEEGQPSGPLDAPDRWHGDQKVVLDSEEVRELIVQGNESLGEGISVGMTYSQIKEANGSLHLYNDGFAYPWINNRVWGLHFVLTAEEKALINQKFDEIELEIEGSNDIPMIDLTELGIDPVCDYAHIYNTYNGVKVSSAGTIFVDQ</sequence>
<dbReference type="Proteomes" id="UP000021369">
    <property type="component" value="Unassembled WGS sequence"/>
</dbReference>
<feature type="region of interest" description="Disordered" evidence="7">
    <location>
        <begin position="298"/>
        <end position="360"/>
    </location>
</feature>
<keyword evidence="5 6" id="KW-0804">Transcription</keyword>
<dbReference type="GO" id="GO:0006950">
    <property type="term" value="P:response to stress"/>
    <property type="evidence" value="ECO:0007669"/>
    <property type="project" value="UniProtKB-ARBA"/>
</dbReference>
<keyword evidence="4 6" id="KW-0238">DNA-binding</keyword>
<dbReference type="PROSITE" id="PS01063">
    <property type="entry name" value="SIGMA70_ECF"/>
    <property type="match status" value="1"/>
</dbReference>
<dbReference type="PANTHER" id="PTHR43133:SF60">
    <property type="entry name" value="RNA POLYMERASE SIGMA FACTOR SIGV"/>
    <property type="match status" value="1"/>
</dbReference>
<dbReference type="CDD" id="cd06171">
    <property type="entry name" value="Sigma70_r4"/>
    <property type="match status" value="1"/>
</dbReference>
<dbReference type="RefSeq" id="WP_037286474.1">
    <property type="nucleotide sequence ID" value="NZ_JEOB01000002.1"/>
</dbReference>
<dbReference type="SUPFAM" id="SSF88659">
    <property type="entry name" value="Sigma3 and sigma4 domains of RNA polymerase sigma factors"/>
    <property type="match status" value="1"/>
</dbReference>
<dbReference type="InterPro" id="IPR013325">
    <property type="entry name" value="RNA_pol_sigma_r2"/>
</dbReference>
<feature type="compositionally biased region" description="Basic and acidic residues" evidence="7">
    <location>
        <begin position="301"/>
        <end position="312"/>
    </location>
</feature>
<dbReference type="NCBIfam" id="TIGR02937">
    <property type="entry name" value="sigma70-ECF"/>
    <property type="match status" value="1"/>
</dbReference>
<dbReference type="Gene3D" id="1.10.1740.10">
    <property type="match status" value="1"/>
</dbReference>
<dbReference type="InterPro" id="IPR007627">
    <property type="entry name" value="RNA_pol_sigma70_r2"/>
</dbReference>